<evidence type="ECO:0000313" key="10">
    <source>
        <dbReference type="EMBL" id="GAA1509489.1"/>
    </source>
</evidence>
<protein>
    <recommendedName>
        <fullName evidence="7">D-amino-acid oxidase</fullName>
        <ecNumber evidence="6">1.4.3.3</ecNumber>
    </recommendedName>
</protein>
<dbReference type="Proteomes" id="UP001500443">
    <property type="component" value="Unassembled WGS sequence"/>
</dbReference>
<evidence type="ECO:0000256" key="5">
    <source>
        <dbReference type="ARBA" id="ARBA00023002"/>
    </source>
</evidence>
<sequence>MRQTALMESEVIVLGSGIIGLTSAVVLAEGGRRVTVWAREPAEETTSAVAGGLWWPYRIEPEHRVVDWSVRSFEVYTRQAERAAETGVRMRPGLQLGAEVAGLGPWRRALREVRAAEPAELPGQYAAGVRATVPIVDTATHLAHLRDRLAAAGGRIERRTAGSLDEAGRAAPYVVNCTGLGARELVPDPQVRPVQGQLVVVEDPGVAEWVVAAYRDATATLYALPQPYGLVLGGTAVEDAWGTEPDPAVAEGIVARCARIIPEVAGARVLAHRAGLRPARPAVRLEAERLPGGALCVHNYGHGGAGVTVAWGCAEEAAELLPAPAA</sequence>
<dbReference type="Gene3D" id="3.30.9.10">
    <property type="entry name" value="D-Amino Acid Oxidase, subunit A, domain 2"/>
    <property type="match status" value="1"/>
</dbReference>
<evidence type="ECO:0000256" key="8">
    <source>
        <dbReference type="ARBA" id="ARBA00049547"/>
    </source>
</evidence>
<gene>
    <name evidence="10" type="ORF">GCM10009802_64370</name>
</gene>
<dbReference type="PIRSF" id="PIRSF000189">
    <property type="entry name" value="D-aa_oxidase"/>
    <property type="match status" value="1"/>
</dbReference>
<reference evidence="11" key="1">
    <citation type="journal article" date="2019" name="Int. J. Syst. Evol. Microbiol.">
        <title>The Global Catalogue of Microorganisms (GCM) 10K type strain sequencing project: providing services to taxonomists for standard genome sequencing and annotation.</title>
        <authorList>
            <consortium name="The Broad Institute Genomics Platform"/>
            <consortium name="The Broad Institute Genome Sequencing Center for Infectious Disease"/>
            <person name="Wu L."/>
            <person name="Ma J."/>
        </authorList>
    </citation>
    <scope>NUCLEOTIDE SEQUENCE [LARGE SCALE GENOMIC DNA]</scope>
    <source>
        <strain evidence="11">JCM 15481</strain>
    </source>
</reference>
<name>A0ABP4KSH8_9ACTN</name>
<dbReference type="PANTHER" id="PTHR11530:SF11">
    <property type="entry name" value="D-ASPARTATE OXIDASE"/>
    <property type="match status" value="1"/>
</dbReference>
<dbReference type="Pfam" id="PF01266">
    <property type="entry name" value="DAO"/>
    <property type="match status" value="1"/>
</dbReference>
<keyword evidence="5" id="KW-0560">Oxidoreductase</keyword>
<dbReference type="InterPro" id="IPR006076">
    <property type="entry name" value="FAD-dep_OxRdtase"/>
</dbReference>
<comment type="cofactor">
    <cofactor evidence="1">
        <name>FAD</name>
        <dbReference type="ChEBI" id="CHEBI:57692"/>
    </cofactor>
</comment>
<dbReference type="SUPFAM" id="SSF51971">
    <property type="entry name" value="Nucleotide-binding domain"/>
    <property type="match status" value="1"/>
</dbReference>
<dbReference type="Gene3D" id="3.40.50.720">
    <property type="entry name" value="NAD(P)-binding Rossmann-like Domain"/>
    <property type="match status" value="1"/>
</dbReference>
<keyword evidence="3" id="KW-0285">Flavoprotein</keyword>
<evidence type="ECO:0000256" key="3">
    <source>
        <dbReference type="ARBA" id="ARBA00022630"/>
    </source>
</evidence>
<evidence type="ECO:0000256" key="1">
    <source>
        <dbReference type="ARBA" id="ARBA00001974"/>
    </source>
</evidence>
<evidence type="ECO:0000259" key="9">
    <source>
        <dbReference type="Pfam" id="PF01266"/>
    </source>
</evidence>
<evidence type="ECO:0000256" key="2">
    <source>
        <dbReference type="ARBA" id="ARBA00006730"/>
    </source>
</evidence>
<evidence type="ECO:0000256" key="4">
    <source>
        <dbReference type="ARBA" id="ARBA00022827"/>
    </source>
</evidence>
<comment type="similarity">
    <text evidence="2">Belongs to the DAMOX/DASOX family.</text>
</comment>
<dbReference type="EMBL" id="BAAAPF010000444">
    <property type="protein sequence ID" value="GAA1509489.1"/>
    <property type="molecule type" value="Genomic_DNA"/>
</dbReference>
<comment type="caution">
    <text evidence="10">The sequence shown here is derived from an EMBL/GenBank/DDBJ whole genome shotgun (WGS) entry which is preliminary data.</text>
</comment>
<feature type="domain" description="FAD dependent oxidoreductase" evidence="9">
    <location>
        <begin position="11"/>
        <end position="320"/>
    </location>
</feature>
<comment type="catalytic activity">
    <reaction evidence="8">
        <text>a D-alpha-amino acid + O2 + H2O = a 2-oxocarboxylate + H2O2 + NH4(+)</text>
        <dbReference type="Rhea" id="RHEA:21816"/>
        <dbReference type="ChEBI" id="CHEBI:15377"/>
        <dbReference type="ChEBI" id="CHEBI:15379"/>
        <dbReference type="ChEBI" id="CHEBI:16240"/>
        <dbReference type="ChEBI" id="CHEBI:28938"/>
        <dbReference type="ChEBI" id="CHEBI:35179"/>
        <dbReference type="ChEBI" id="CHEBI:59871"/>
        <dbReference type="EC" id="1.4.3.3"/>
    </reaction>
    <physiologicalReaction direction="left-to-right" evidence="8">
        <dbReference type="Rhea" id="RHEA:21817"/>
    </physiologicalReaction>
</comment>
<organism evidence="10 11">
    <name type="scientific">Streptomyces synnematoformans</name>
    <dbReference type="NCBI Taxonomy" id="415721"/>
    <lineage>
        <taxon>Bacteria</taxon>
        <taxon>Bacillati</taxon>
        <taxon>Actinomycetota</taxon>
        <taxon>Actinomycetes</taxon>
        <taxon>Kitasatosporales</taxon>
        <taxon>Streptomycetaceae</taxon>
        <taxon>Streptomyces</taxon>
    </lineage>
</organism>
<evidence type="ECO:0000313" key="11">
    <source>
        <dbReference type="Proteomes" id="UP001500443"/>
    </source>
</evidence>
<proteinExistence type="inferred from homology"/>
<evidence type="ECO:0000256" key="6">
    <source>
        <dbReference type="ARBA" id="ARBA00039101"/>
    </source>
</evidence>
<keyword evidence="11" id="KW-1185">Reference proteome</keyword>
<dbReference type="SUPFAM" id="SSF54373">
    <property type="entry name" value="FAD-linked reductases, C-terminal domain"/>
    <property type="match status" value="1"/>
</dbReference>
<dbReference type="PANTHER" id="PTHR11530">
    <property type="entry name" value="D-AMINO ACID OXIDASE"/>
    <property type="match status" value="1"/>
</dbReference>
<evidence type="ECO:0000256" key="7">
    <source>
        <dbReference type="ARBA" id="ARBA00039751"/>
    </source>
</evidence>
<accession>A0ABP4KSH8</accession>
<dbReference type="InterPro" id="IPR023209">
    <property type="entry name" value="DAO"/>
</dbReference>
<dbReference type="EC" id="1.4.3.3" evidence="6"/>
<keyword evidence="4" id="KW-0274">FAD</keyword>